<evidence type="ECO:0000256" key="1">
    <source>
        <dbReference type="ARBA" id="ARBA00004370"/>
    </source>
</evidence>
<name>A0A6P5JLC0_PHACI</name>
<feature type="compositionally biased region" description="Polar residues" evidence="6">
    <location>
        <begin position="75"/>
        <end position="86"/>
    </location>
</feature>
<dbReference type="Pfam" id="PF04505">
    <property type="entry name" value="CD225"/>
    <property type="match status" value="1"/>
</dbReference>
<evidence type="ECO:0000256" key="3">
    <source>
        <dbReference type="ARBA" id="ARBA00022692"/>
    </source>
</evidence>
<evidence type="ECO:0000256" key="2">
    <source>
        <dbReference type="ARBA" id="ARBA00006843"/>
    </source>
</evidence>
<dbReference type="GO" id="GO:0016020">
    <property type="term" value="C:membrane"/>
    <property type="evidence" value="ECO:0007669"/>
    <property type="project" value="UniProtKB-SubCell"/>
</dbReference>
<dbReference type="AlphaFoldDB" id="A0A6P5JLC0"/>
<evidence type="ECO:0000313" key="9">
    <source>
        <dbReference type="RefSeq" id="XP_020834128.1"/>
    </source>
</evidence>
<keyword evidence="8" id="KW-1185">Reference proteome</keyword>
<sequence length="378" mass="40056">MPNRLFYGQPTQGRRSHGGQKKQYKDTFKDSLKNVGISRETQETLEQSHPRQAEAKHRVFTASSVPQETADGAFGTSSAPGDNQTLQPAVLEGMPAVQGRERGSGGRRGSAVLGAWGSGRGRREQLRRARRLEPERTSDLSSAVPASALSFLALHPQTLGTLNPQTQASGLPTPGGPGQAMDSPQELHQPLLGSPPDGSPVVEPPNSKSPSSKPPSSKPPGSKPPSSAPGPKPKRAHRKDKVKEMLQLPTVSLGLLEPKNPDLEDCWSSDSDYEGMGVGQFTPLLSRDYVGLAVFSILCCFWPLGIAAFSLAQKTNKAWAAGDVRAAGASARRAFLLAVLAIGLGGLHLHSSPGHTGHLPDLWRFPLEAQTPVGPVGS</sequence>
<dbReference type="GeneID" id="110202391"/>
<accession>A0A6P5JLC0</accession>
<dbReference type="InParanoid" id="A0A6P5JLC0"/>
<feature type="compositionally biased region" description="Pro residues" evidence="6">
    <location>
        <begin position="212"/>
        <end position="231"/>
    </location>
</feature>
<dbReference type="CTD" id="641649"/>
<feature type="transmembrane region" description="Helical" evidence="7">
    <location>
        <begin position="333"/>
        <end position="351"/>
    </location>
</feature>
<comment type="similarity">
    <text evidence="2">Belongs to the CD225/Dispanin family.</text>
</comment>
<protein>
    <submittedName>
        <fullName evidence="9">Transmembrane protein 91</fullName>
    </submittedName>
</protein>
<keyword evidence="3 7" id="KW-0812">Transmembrane</keyword>
<evidence type="ECO:0000256" key="7">
    <source>
        <dbReference type="SAM" id="Phobius"/>
    </source>
</evidence>
<evidence type="ECO:0000256" key="6">
    <source>
        <dbReference type="SAM" id="MobiDB-lite"/>
    </source>
</evidence>
<comment type="subcellular location">
    <subcellularLocation>
        <location evidence="1">Membrane</location>
    </subcellularLocation>
</comment>
<feature type="compositionally biased region" description="Basic and acidic residues" evidence="6">
    <location>
        <begin position="40"/>
        <end position="57"/>
    </location>
</feature>
<evidence type="ECO:0000313" key="8">
    <source>
        <dbReference type="Proteomes" id="UP000515140"/>
    </source>
</evidence>
<dbReference type="Proteomes" id="UP000515140">
    <property type="component" value="Unplaced"/>
</dbReference>
<proteinExistence type="inferred from homology"/>
<feature type="region of interest" description="Disordered" evidence="6">
    <location>
        <begin position="1"/>
        <end position="86"/>
    </location>
</feature>
<dbReference type="InterPro" id="IPR007593">
    <property type="entry name" value="CD225/Dispanin_fam"/>
</dbReference>
<keyword evidence="4 7" id="KW-1133">Transmembrane helix</keyword>
<feature type="compositionally biased region" description="Polar residues" evidence="6">
    <location>
        <begin position="160"/>
        <end position="170"/>
    </location>
</feature>
<feature type="region of interest" description="Disordered" evidence="6">
    <location>
        <begin position="98"/>
        <end position="143"/>
    </location>
</feature>
<dbReference type="PANTHER" id="PTHR14768:SF2">
    <property type="entry name" value="TRANSMEMBRANE PROTEIN 91"/>
    <property type="match status" value="1"/>
</dbReference>
<reference evidence="9" key="1">
    <citation type="submission" date="2025-08" db="UniProtKB">
        <authorList>
            <consortium name="RefSeq"/>
        </authorList>
    </citation>
    <scope>IDENTIFICATION</scope>
    <source>
        <tissue evidence="9">Spleen</tissue>
    </source>
</reference>
<dbReference type="PANTHER" id="PTHR14768">
    <property type="entry name" value="UPF0338 PROTEIN"/>
    <property type="match status" value="1"/>
</dbReference>
<evidence type="ECO:0000256" key="4">
    <source>
        <dbReference type="ARBA" id="ARBA00022989"/>
    </source>
</evidence>
<dbReference type="KEGG" id="pcw:110202391"/>
<feature type="compositionally biased region" description="Basic and acidic residues" evidence="6">
    <location>
        <begin position="121"/>
        <end position="138"/>
    </location>
</feature>
<feature type="compositionally biased region" description="Basic and acidic residues" evidence="6">
    <location>
        <begin position="23"/>
        <end position="32"/>
    </location>
</feature>
<organism evidence="8 9">
    <name type="scientific">Phascolarctos cinereus</name>
    <name type="common">Koala</name>
    <dbReference type="NCBI Taxonomy" id="38626"/>
    <lineage>
        <taxon>Eukaryota</taxon>
        <taxon>Metazoa</taxon>
        <taxon>Chordata</taxon>
        <taxon>Craniata</taxon>
        <taxon>Vertebrata</taxon>
        <taxon>Euteleostomi</taxon>
        <taxon>Mammalia</taxon>
        <taxon>Metatheria</taxon>
        <taxon>Diprotodontia</taxon>
        <taxon>Phascolarctidae</taxon>
        <taxon>Phascolarctos</taxon>
    </lineage>
</organism>
<feature type="transmembrane region" description="Helical" evidence="7">
    <location>
        <begin position="289"/>
        <end position="312"/>
    </location>
</feature>
<keyword evidence="5 7" id="KW-0472">Membrane</keyword>
<gene>
    <name evidence="9" type="primary">TMEM91</name>
</gene>
<feature type="region of interest" description="Disordered" evidence="6">
    <location>
        <begin position="160"/>
        <end position="241"/>
    </location>
</feature>
<evidence type="ECO:0000256" key="5">
    <source>
        <dbReference type="ARBA" id="ARBA00023136"/>
    </source>
</evidence>
<dbReference type="RefSeq" id="XP_020834128.1">
    <property type="nucleotide sequence ID" value="XM_020978469.1"/>
</dbReference>